<evidence type="ECO:0000313" key="1">
    <source>
        <dbReference type="EMBL" id="CAI0411499.1"/>
    </source>
</evidence>
<protein>
    <submittedName>
        <fullName evidence="1">Uncharacterized protein</fullName>
    </submittedName>
</protein>
<dbReference type="AlphaFoldDB" id="A0AAV0JQE8"/>
<proteinExistence type="predicted"/>
<name>A0AAV0JQE8_9ROSI</name>
<evidence type="ECO:0000313" key="2">
    <source>
        <dbReference type="Proteomes" id="UP001154282"/>
    </source>
</evidence>
<comment type="caution">
    <text evidence="1">The sequence shown here is derived from an EMBL/GenBank/DDBJ whole genome shotgun (WGS) entry which is preliminary data.</text>
</comment>
<dbReference type="Proteomes" id="UP001154282">
    <property type="component" value="Unassembled WGS sequence"/>
</dbReference>
<gene>
    <name evidence="1" type="ORF">LITE_LOCUS15198</name>
</gene>
<organism evidence="1 2">
    <name type="scientific">Linum tenue</name>
    <dbReference type="NCBI Taxonomy" id="586396"/>
    <lineage>
        <taxon>Eukaryota</taxon>
        <taxon>Viridiplantae</taxon>
        <taxon>Streptophyta</taxon>
        <taxon>Embryophyta</taxon>
        <taxon>Tracheophyta</taxon>
        <taxon>Spermatophyta</taxon>
        <taxon>Magnoliopsida</taxon>
        <taxon>eudicotyledons</taxon>
        <taxon>Gunneridae</taxon>
        <taxon>Pentapetalae</taxon>
        <taxon>rosids</taxon>
        <taxon>fabids</taxon>
        <taxon>Malpighiales</taxon>
        <taxon>Linaceae</taxon>
        <taxon>Linum</taxon>
    </lineage>
</organism>
<accession>A0AAV0JQE8</accession>
<sequence length="73" mass="8084">MVVNDLADKVGLSTTVPYQGWFDTDKQIGGWTEAYGEMLVYAYIRGGSTKVAMRSLSLLRSFLVRKPLPVSKA</sequence>
<dbReference type="EMBL" id="CAMGYJ010000005">
    <property type="protein sequence ID" value="CAI0411499.1"/>
    <property type="molecule type" value="Genomic_DNA"/>
</dbReference>
<keyword evidence="2" id="KW-1185">Reference proteome</keyword>
<reference evidence="1" key="1">
    <citation type="submission" date="2022-08" db="EMBL/GenBank/DDBJ databases">
        <authorList>
            <person name="Gutierrez-Valencia J."/>
        </authorList>
    </citation>
    <scope>NUCLEOTIDE SEQUENCE</scope>
</reference>